<gene>
    <name evidence="6" type="ORF">A0128_18460</name>
</gene>
<evidence type="ECO:0000256" key="5">
    <source>
        <dbReference type="SAM" id="Phobius"/>
    </source>
</evidence>
<comment type="subcellular location">
    <subcellularLocation>
        <location evidence="1">Membrane</location>
        <topology evidence="1">Multi-pass membrane protein</topology>
    </subcellularLocation>
</comment>
<dbReference type="Proteomes" id="UP000094197">
    <property type="component" value="Chromosome 1"/>
</dbReference>
<dbReference type="InterPro" id="IPR032808">
    <property type="entry name" value="DoxX"/>
</dbReference>
<evidence type="ECO:0000256" key="2">
    <source>
        <dbReference type="ARBA" id="ARBA00022692"/>
    </source>
</evidence>
<reference evidence="6 7" key="1">
    <citation type="submission" date="2016-04" db="EMBL/GenBank/DDBJ databases">
        <title>Complete genome seqeunce of Leptospira alstonii serovar Room22.</title>
        <authorList>
            <person name="Nally J.E."/>
            <person name="Bayles D.O."/>
            <person name="Hurley D."/>
            <person name="Fanning S."/>
            <person name="McMahon B.J."/>
            <person name="Arent Z."/>
        </authorList>
    </citation>
    <scope>NUCLEOTIDE SEQUENCE [LARGE SCALE GENOMIC DNA]</scope>
    <source>
        <strain evidence="6 7">GWTS #1</strain>
    </source>
</reference>
<keyword evidence="7" id="KW-1185">Reference proteome</keyword>
<name>A0A1D7V1D0_9LEPT</name>
<evidence type="ECO:0000256" key="1">
    <source>
        <dbReference type="ARBA" id="ARBA00004141"/>
    </source>
</evidence>
<dbReference type="RefSeq" id="WP_069608852.1">
    <property type="nucleotide sequence ID" value="NZ_CP015217.1"/>
</dbReference>
<accession>A0A1D7V1D0</accession>
<keyword evidence="4 5" id="KW-0472">Membrane</keyword>
<proteinExistence type="predicted"/>
<feature type="transmembrane region" description="Helical" evidence="5">
    <location>
        <begin position="48"/>
        <end position="66"/>
    </location>
</feature>
<dbReference type="Pfam" id="PF07681">
    <property type="entry name" value="DoxX"/>
    <property type="match status" value="1"/>
</dbReference>
<evidence type="ECO:0000256" key="3">
    <source>
        <dbReference type="ARBA" id="ARBA00022989"/>
    </source>
</evidence>
<keyword evidence="3 5" id="KW-1133">Transmembrane helix</keyword>
<feature type="transmembrane region" description="Helical" evidence="5">
    <location>
        <begin position="73"/>
        <end position="91"/>
    </location>
</feature>
<dbReference type="AlphaFoldDB" id="A0A1D7V1D0"/>
<feature type="transmembrane region" description="Helical" evidence="5">
    <location>
        <begin position="7"/>
        <end position="28"/>
    </location>
</feature>
<dbReference type="KEGG" id="laj:A0128_18460"/>
<feature type="transmembrane region" description="Helical" evidence="5">
    <location>
        <begin position="97"/>
        <end position="116"/>
    </location>
</feature>
<dbReference type="GO" id="GO:0016020">
    <property type="term" value="C:membrane"/>
    <property type="evidence" value="ECO:0007669"/>
    <property type="project" value="UniProtKB-SubCell"/>
</dbReference>
<protein>
    <submittedName>
        <fullName evidence="6">DoxX family protein</fullName>
    </submittedName>
</protein>
<keyword evidence="2 5" id="KW-0812">Transmembrane</keyword>
<sequence length="136" mass="15279">MKILDLFFRFTLGGVFLAFGINKFITFIPSPPMLPHAARFISALLETGYLWQILGIMEIIGGALVVSGRWTALGLLVLVPIVVNIVSYLLILQSGIGFPPFVMSAFLLSAGFYLAYRRKESYLHFFRELESDSNRE</sequence>
<evidence type="ECO:0000313" key="6">
    <source>
        <dbReference type="EMBL" id="AOP35650.1"/>
    </source>
</evidence>
<evidence type="ECO:0000256" key="4">
    <source>
        <dbReference type="ARBA" id="ARBA00023136"/>
    </source>
</evidence>
<evidence type="ECO:0000313" key="7">
    <source>
        <dbReference type="Proteomes" id="UP000094197"/>
    </source>
</evidence>
<organism evidence="6 7">
    <name type="scientific">Leptospira tipperaryensis</name>
    <dbReference type="NCBI Taxonomy" id="2564040"/>
    <lineage>
        <taxon>Bacteria</taxon>
        <taxon>Pseudomonadati</taxon>
        <taxon>Spirochaetota</taxon>
        <taxon>Spirochaetia</taxon>
        <taxon>Leptospirales</taxon>
        <taxon>Leptospiraceae</taxon>
        <taxon>Leptospira</taxon>
    </lineage>
</organism>
<dbReference type="OrthoDB" id="343150at2"/>
<dbReference type="EMBL" id="CP015217">
    <property type="protein sequence ID" value="AOP35650.1"/>
    <property type="molecule type" value="Genomic_DNA"/>
</dbReference>